<dbReference type="EMBL" id="AP025334">
    <property type="protein sequence ID" value="BDD50732.1"/>
    <property type="molecule type" value="Genomic_DNA"/>
</dbReference>
<evidence type="ECO:0000313" key="3">
    <source>
        <dbReference type="Proteomes" id="UP001320460"/>
    </source>
</evidence>
<dbReference type="Proteomes" id="UP001320460">
    <property type="component" value="Chromosome"/>
</dbReference>
<evidence type="ECO:0000313" key="2">
    <source>
        <dbReference type="EMBL" id="BDD50732.1"/>
    </source>
</evidence>
<dbReference type="RefSeq" id="WP_041851592.1">
    <property type="nucleotide sequence ID" value="NZ_AP025334.1"/>
</dbReference>
<reference evidence="2 3" key="1">
    <citation type="submission" date="2021-12" db="EMBL/GenBank/DDBJ databases">
        <title>Complete genome sequence of Phytobacter diazotrophicus TA9734.</title>
        <authorList>
            <person name="Kubota H."/>
            <person name="Nakayama Y."/>
            <person name="Ariyoshi T."/>
        </authorList>
    </citation>
    <scope>NUCLEOTIDE SEQUENCE [LARGE SCALE GENOMIC DNA]</scope>
    <source>
        <strain evidence="2 3">TA9734</strain>
    </source>
</reference>
<proteinExistence type="predicted"/>
<keyword evidence="3" id="KW-1185">Reference proteome</keyword>
<gene>
    <name evidence="2" type="ORF">PDTA9734_22190</name>
</gene>
<keyword evidence="1" id="KW-0175">Coiled coil</keyword>
<organism evidence="2 3">
    <name type="scientific">Phytobacter diazotrophicus</name>
    <dbReference type="NCBI Taxonomy" id="395631"/>
    <lineage>
        <taxon>Bacteria</taxon>
        <taxon>Pseudomonadati</taxon>
        <taxon>Pseudomonadota</taxon>
        <taxon>Gammaproteobacteria</taxon>
        <taxon>Enterobacterales</taxon>
        <taxon>Enterobacteriaceae</taxon>
        <taxon>Phytobacter</taxon>
    </lineage>
</organism>
<sequence>MNFYQTDTLAAVIARLKELTREYHAYENTLAQLCDEGEKALRIHSEDAYNTFMSECGSTLAAIKVEL</sequence>
<protein>
    <submittedName>
        <fullName evidence="2">Uncharacterized protein</fullName>
    </submittedName>
</protein>
<feature type="coiled-coil region" evidence="1">
    <location>
        <begin position="9"/>
        <end position="36"/>
    </location>
</feature>
<evidence type="ECO:0000256" key="1">
    <source>
        <dbReference type="SAM" id="Coils"/>
    </source>
</evidence>
<accession>A0ABM7VUF9</accession>
<name>A0ABM7VUF9_9ENTR</name>